<dbReference type="AlphaFoldDB" id="A0A5N5UY24"/>
<evidence type="ECO:0000313" key="2">
    <source>
        <dbReference type="EMBL" id="KAB7753349.1"/>
    </source>
</evidence>
<sequence>MEVLMPTLPWTQPTTDVPATALVMASRFTLNSYRDVPGFLLAALRIHRQMLRAPGVVGVSLIARPTAKTFYTLSAWRDRAALDAAVREQPHAATMARYRTSMSDAVFTFWEHDTTTPPGWPEAHRRLEEAKTAANDA</sequence>
<dbReference type="InterPro" id="IPR007138">
    <property type="entry name" value="ABM_dom"/>
</dbReference>
<keyword evidence="3" id="KW-1185">Reference proteome</keyword>
<name>A0A5N5UY24_MYCPH</name>
<dbReference type="Gene3D" id="3.30.70.100">
    <property type="match status" value="1"/>
</dbReference>
<protein>
    <recommendedName>
        <fullName evidence="1">ABM domain-containing protein</fullName>
    </recommendedName>
</protein>
<dbReference type="Proteomes" id="UP000325690">
    <property type="component" value="Unassembled WGS sequence"/>
</dbReference>
<evidence type="ECO:0000259" key="1">
    <source>
        <dbReference type="Pfam" id="PF03992"/>
    </source>
</evidence>
<gene>
    <name evidence="2" type="ORF">MPHL21000_19075</name>
</gene>
<accession>A0A5N5UY24</accession>
<dbReference type="Pfam" id="PF03992">
    <property type="entry name" value="ABM"/>
    <property type="match status" value="1"/>
</dbReference>
<dbReference type="EMBL" id="ANBP01000034">
    <property type="protein sequence ID" value="KAB7753349.1"/>
    <property type="molecule type" value="Genomic_DNA"/>
</dbReference>
<comment type="caution">
    <text evidence="2">The sequence shown here is derived from an EMBL/GenBank/DDBJ whole genome shotgun (WGS) entry which is preliminary data.</text>
</comment>
<proteinExistence type="predicted"/>
<dbReference type="SUPFAM" id="SSF54909">
    <property type="entry name" value="Dimeric alpha+beta barrel"/>
    <property type="match status" value="1"/>
</dbReference>
<dbReference type="InterPro" id="IPR011008">
    <property type="entry name" value="Dimeric_a/b-barrel"/>
</dbReference>
<evidence type="ECO:0000313" key="3">
    <source>
        <dbReference type="Proteomes" id="UP000325690"/>
    </source>
</evidence>
<feature type="domain" description="ABM" evidence="1">
    <location>
        <begin position="39"/>
        <end position="96"/>
    </location>
</feature>
<organism evidence="2 3">
    <name type="scientific">Mycolicibacterium phlei DSM 43239 = CCUG 21000</name>
    <dbReference type="NCBI Taxonomy" id="1226750"/>
    <lineage>
        <taxon>Bacteria</taxon>
        <taxon>Bacillati</taxon>
        <taxon>Actinomycetota</taxon>
        <taxon>Actinomycetes</taxon>
        <taxon>Mycobacteriales</taxon>
        <taxon>Mycobacteriaceae</taxon>
        <taxon>Mycolicibacterium</taxon>
    </lineage>
</organism>
<reference evidence="2 3" key="1">
    <citation type="submission" date="2012-10" db="EMBL/GenBank/DDBJ databases">
        <title>The draft sequence of the Mycobacterium pheli genome.</title>
        <authorList>
            <person name="Pettersson B.M.F."/>
            <person name="Das S."/>
            <person name="Dasgupta S."/>
            <person name="Bhattacharya A."/>
            <person name="Kirsebom L.A."/>
        </authorList>
    </citation>
    <scope>NUCLEOTIDE SEQUENCE [LARGE SCALE GENOMIC DNA]</scope>
    <source>
        <strain evidence="2 3">CCUG 21000</strain>
    </source>
</reference>